<keyword evidence="11" id="KW-1003">Cell membrane</keyword>
<evidence type="ECO:0000256" key="23">
    <source>
        <dbReference type="SAM" id="MobiDB-lite"/>
    </source>
</evidence>
<dbReference type="GO" id="GO:0005741">
    <property type="term" value="C:mitochondrial outer membrane"/>
    <property type="evidence" value="ECO:0007669"/>
    <property type="project" value="UniProtKB-SubCell"/>
</dbReference>
<feature type="domain" description="CRIM" evidence="25">
    <location>
        <begin position="112"/>
        <end position="241"/>
    </location>
</feature>
<evidence type="ECO:0000256" key="10">
    <source>
        <dbReference type="ARBA" id="ARBA00014183"/>
    </source>
</evidence>
<dbReference type="CTD" id="20244400"/>
<evidence type="ECO:0000256" key="3">
    <source>
        <dbReference type="ARBA" id="ARBA00004220"/>
    </source>
</evidence>
<comment type="similarity">
    <text evidence="9">Belongs to the SIN1 family.</text>
</comment>
<dbReference type="Pfam" id="PF25322">
    <property type="entry name" value="RBD_SIN1"/>
    <property type="match status" value="1"/>
</dbReference>
<feature type="domain" description="Target of rapamycin complex 2 subunit MAPKAP1-like Ras-binding" evidence="27">
    <location>
        <begin position="258"/>
        <end position="324"/>
    </location>
</feature>
<proteinExistence type="inferred from homology"/>
<gene>
    <name evidence="28" type="ORF">LOTGIDRAFT_180365</name>
</gene>
<keyword evidence="29" id="KW-1185">Reference proteome</keyword>
<dbReference type="Proteomes" id="UP000030746">
    <property type="component" value="Unassembled WGS sequence"/>
</dbReference>
<feature type="compositionally biased region" description="Basic residues" evidence="23">
    <location>
        <begin position="64"/>
        <end position="73"/>
    </location>
</feature>
<dbReference type="AlphaFoldDB" id="V4AUC4"/>
<dbReference type="RefSeq" id="XP_009048429.1">
    <property type="nucleotide sequence ID" value="XM_009050181.1"/>
</dbReference>
<evidence type="ECO:0000256" key="16">
    <source>
        <dbReference type="ARBA" id="ARBA00023034"/>
    </source>
</evidence>
<dbReference type="PANTHER" id="PTHR13335">
    <property type="entry name" value="TARGET OF RAPAMYCIN COMPLEX 2 SUBUNIT MAPKAP1"/>
    <property type="match status" value="1"/>
</dbReference>
<name>V4AUC4_LOTGI</name>
<evidence type="ECO:0000256" key="9">
    <source>
        <dbReference type="ARBA" id="ARBA00009407"/>
    </source>
</evidence>
<keyword evidence="15" id="KW-0256">Endoplasmic reticulum</keyword>
<keyword evidence="18" id="KW-0472">Membrane</keyword>
<dbReference type="Gene3D" id="2.30.29.30">
    <property type="entry name" value="Pleckstrin-homology domain (PH domain)/Phosphotyrosine-binding domain (PTB)"/>
    <property type="match status" value="1"/>
</dbReference>
<dbReference type="GeneID" id="20244400"/>
<keyword evidence="14" id="KW-1000">Mitochondrion outer membrane</keyword>
<dbReference type="InterPro" id="IPR057339">
    <property type="entry name" value="RBD_SIN1"/>
</dbReference>
<dbReference type="OMA" id="NAKFWPQ"/>
<dbReference type="EMBL" id="KB200639">
    <property type="protein sequence ID" value="ESP00893.1"/>
    <property type="molecule type" value="Genomic_DNA"/>
</dbReference>
<evidence type="ECO:0000256" key="17">
    <source>
        <dbReference type="ARBA" id="ARBA00023128"/>
    </source>
</evidence>
<keyword evidence="19" id="KW-0458">Lysosome</keyword>
<evidence type="ECO:0000256" key="2">
    <source>
        <dbReference type="ARBA" id="ARBA00004202"/>
    </source>
</evidence>
<evidence type="ECO:0000256" key="11">
    <source>
        <dbReference type="ARBA" id="ARBA00022475"/>
    </source>
</evidence>
<dbReference type="HOGENOM" id="CLU_514767_0_0_1"/>
<dbReference type="FunFam" id="2.30.29.30:FF:000585">
    <property type="entry name" value="target of rapamycin complex 2 subunit MAPKAP1 isoform X3"/>
    <property type="match status" value="1"/>
</dbReference>
<dbReference type="GO" id="GO:0038203">
    <property type="term" value="P:TORC2 signaling"/>
    <property type="evidence" value="ECO:0007669"/>
    <property type="project" value="TreeGrafter"/>
</dbReference>
<dbReference type="GO" id="GO:0005765">
    <property type="term" value="C:lysosomal membrane"/>
    <property type="evidence" value="ECO:0007669"/>
    <property type="project" value="UniProtKB-SubCell"/>
</dbReference>
<evidence type="ECO:0000256" key="20">
    <source>
        <dbReference type="ARBA" id="ARBA00023242"/>
    </source>
</evidence>
<evidence type="ECO:0000256" key="5">
    <source>
        <dbReference type="ARBA" id="ARBA00004406"/>
    </source>
</evidence>
<evidence type="ECO:0000256" key="19">
    <source>
        <dbReference type="ARBA" id="ARBA00023228"/>
    </source>
</evidence>
<dbReference type="InterPro" id="IPR011993">
    <property type="entry name" value="PH-like_dom_sf"/>
</dbReference>
<comment type="subcellular location">
    <subcellularLocation>
        <location evidence="2">Cell membrane</location>
        <topology evidence="2">Peripheral membrane protein</topology>
    </subcellularLocation>
    <subcellularLocation>
        <location evidence="7">Cytoplasm</location>
        <location evidence="7">Perinuclear region</location>
    </subcellularLocation>
    <subcellularLocation>
        <location evidence="3">Early endosome membrane</location>
        <topology evidence="3">Peripheral membrane protein</topology>
    </subcellularLocation>
    <subcellularLocation>
        <location evidence="5">Endoplasmic reticulum membrane</location>
        <topology evidence="5">Peripheral membrane protein</topology>
    </subcellularLocation>
    <subcellularLocation>
        <location evidence="4">Golgi apparatus membrane</location>
        <topology evidence="4">Peripheral membrane protein</topology>
    </subcellularLocation>
    <subcellularLocation>
        <location evidence="8">Late endosome membrane</location>
        <topology evidence="8">Peripheral membrane protein</topology>
    </subcellularLocation>
    <subcellularLocation>
        <location evidence="21">Lysosome membrane</location>
        <topology evidence="21">Peripheral membrane protein</topology>
    </subcellularLocation>
    <subcellularLocation>
        <location evidence="6">Mitochondrion outer membrane</location>
        <topology evidence="6">Peripheral membrane protein</topology>
    </subcellularLocation>
    <subcellularLocation>
        <location evidence="1">Nucleus</location>
    </subcellularLocation>
</comment>
<dbReference type="InterPro" id="IPR008828">
    <property type="entry name" value="Sin1/Avo1"/>
</dbReference>
<dbReference type="GO" id="GO:0031901">
    <property type="term" value="C:early endosome membrane"/>
    <property type="evidence" value="ECO:0007669"/>
    <property type="project" value="UniProtKB-SubCell"/>
</dbReference>
<evidence type="ECO:0000259" key="27">
    <source>
        <dbReference type="Pfam" id="PF25322"/>
    </source>
</evidence>
<evidence type="ECO:0000256" key="13">
    <source>
        <dbReference type="ARBA" id="ARBA00022753"/>
    </source>
</evidence>
<dbReference type="KEGG" id="lgi:LOTGIDRAFT_180365"/>
<evidence type="ECO:0000259" key="26">
    <source>
        <dbReference type="Pfam" id="PF16979"/>
    </source>
</evidence>
<evidence type="ECO:0000256" key="18">
    <source>
        <dbReference type="ARBA" id="ARBA00023136"/>
    </source>
</evidence>
<reference evidence="28 29" key="1">
    <citation type="journal article" date="2013" name="Nature">
        <title>Insights into bilaterian evolution from three spiralian genomes.</title>
        <authorList>
            <person name="Simakov O."/>
            <person name="Marletaz F."/>
            <person name="Cho S.J."/>
            <person name="Edsinger-Gonzales E."/>
            <person name="Havlak P."/>
            <person name="Hellsten U."/>
            <person name="Kuo D.H."/>
            <person name="Larsson T."/>
            <person name="Lv J."/>
            <person name="Arendt D."/>
            <person name="Savage R."/>
            <person name="Osoegawa K."/>
            <person name="de Jong P."/>
            <person name="Grimwood J."/>
            <person name="Chapman J.A."/>
            <person name="Shapiro H."/>
            <person name="Aerts A."/>
            <person name="Otillar R.P."/>
            <person name="Terry A.Y."/>
            <person name="Boore J.L."/>
            <person name="Grigoriev I.V."/>
            <person name="Lindberg D.R."/>
            <person name="Seaver E.C."/>
            <person name="Weisblat D.A."/>
            <person name="Putnam N.H."/>
            <person name="Rokhsar D.S."/>
        </authorList>
    </citation>
    <scope>NUCLEOTIDE SEQUENCE [LARGE SCALE GENOMIC DNA]</scope>
</reference>
<evidence type="ECO:0000256" key="1">
    <source>
        <dbReference type="ARBA" id="ARBA00004123"/>
    </source>
</evidence>
<dbReference type="InterPro" id="IPR031567">
    <property type="entry name" value="CRIM_dom"/>
</dbReference>
<evidence type="ECO:0000313" key="29">
    <source>
        <dbReference type="Proteomes" id="UP000030746"/>
    </source>
</evidence>
<evidence type="ECO:0000256" key="21">
    <source>
        <dbReference type="ARBA" id="ARBA00023765"/>
    </source>
</evidence>
<keyword evidence="20" id="KW-0539">Nucleus</keyword>
<keyword evidence="13" id="KW-0967">Endosome</keyword>
<dbReference type="InterPro" id="IPR032679">
    <property type="entry name" value="Sin1_N"/>
</dbReference>
<keyword evidence="17" id="KW-0496">Mitochondrion</keyword>
<keyword evidence="12" id="KW-0963">Cytoplasm</keyword>
<evidence type="ECO:0000256" key="12">
    <source>
        <dbReference type="ARBA" id="ARBA00022490"/>
    </source>
</evidence>
<dbReference type="Pfam" id="PF16978">
    <property type="entry name" value="CRIM"/>
    <property type="match status" value="1"/>
</dbReference>
<dbReference type="GO" id="GO:0030674">
    <property type="term" value="F:protein-macromolecule adaptor activity"/>
    <property type="evidence" value="ECO:0007669"/>
    <property type="project" value="UniProtKB-ARBA"/>
</dbReference>
<accession>V4AUC4</accession>
<dbReference type="GO" id="GO:0048471">
    <property type="term" value="C:perinuclear region of cytoplasm"/>
    <property type="evidence" value="ECO:0007669"/>
    <property type="project" value="UniProtKB-SubCell"/>
</dbReference>
<evidence type="ECO:0000256" key="15">
    <source>
        <dbReference type="ARBA" id="ARBA00022824"/>
    </source>
</evidence>
<keyword evidence="16" id="KW-0333">Golgi apparatus</keyword>
<evidence type="ECO:0000313" key="28">
    <source>
        <dbReference type="EMBL" id="ESP00893.1"/>
    </source>
</evidence>
<dbReference type="Pfam" id="PF16979">
    <property type="entry name" value="SIN1_PH"/>
    <property type="match status" value="1"/>
</dbReference>
<dbReference type="GO" id="GO:0005546">
    <property type="term" value="F:phosphatidylinositol-4,5-bisphosphate binding"/>
    <property type="evidence" value="ECO:0007669"/>
    <property type="project" value="TreeGrafter"/>
</dbReference>
<protein>
    <recommendedName>
        <fullName evidence="10">Target of rapamycin complex 2 subunit MAPKAP1</fullName>
    </recommendedName>
    <alternativeName>
        <fullName evidence="22">Stress-activated map kinase-interacting protein 1</fullName>
    </alternativeName>
</protein>
<dbReference type="GO" id="GO:0031932">
    <property type="term" value="C:TORC2 complex"/>
    <property type="evidence" value="ECO:0007669"/>
    <property type="project" value="InterPro"/>
</dbReference>
<evidence type="ECO:0000256" key="6">
    <source>
        <dbReference type="ARBA" id="ARBA00004450"/>
    </source>
</evidence>
<dbReference type="GO" id="GO:0000139">
    <property type="term" value="C:Golgi membrane"/>
    <property type="evidence" value="ECO:0007669"/>
    <property type="project" value="UniProtKB-SubCell"/>
</dbReference>
<dbReference type="STRING" id="225164.V4AUC4"/>
<evidence type="ECO:0000259" key="25">
    <source>
        <dbReference type="Pfam" id="PF16978"/>
    </source>
</evidence>
<feature type="domain" description="SIN1-type PH" evidence="26">
    <location>
        <begin position="352"/>
        <end position="455"/>
    </location>
</feature>
<dbReference type="GO" id="GO:0031902">
    <property type="term" value="C:late endosome membrane"/>
    <property type="evidence" value="ECO:0007669"/>
    <property type="project" value="UniProtKB-SubCell"/>
</dbReference>
<organism evidence="28 29">
    <name type="scientific">Lottia gigantea</name>
    <name type="common">Giant owl limpet</name>
    <dbReference type="NCBI Taxonomy" id="225164"/>
    <lineage>
        <taxon>Eukaryota</taxon>
        <taxon>Metazoa</taxon>
        <taxon>Spiralia</taxon>
        <taxon>Lophotrochozoa</taxon>
        <taxon>Mollusca</taxon>
        <taxon>Gastropoda</taxon>
        <taxon>Patellogastropoda</taxon>
        <taxon>Lottioidea</taxon>
        <taxon>Lottiidae</taxon>
        <taxon>Lottia</taxon>
    </lineage>
</organism>
<evidence type="ECO:0000259" key="24">
    <source>
        <dbReference type="Pfam" id="PF05422"/>
    </source>
</evidence>
<evidence type="ECO:0000256" key="7">
    <source>
        <dbReference type="ARBA" id="ARBA00004556"/>
    </source>
</evidence>
<evidence type="ECO:0000256" key="8">
    <source>
        <dbReference type="ARBA" id="ARBA00004633"/>
    </source>
</evidence>
<sequence length="485" mass="55625">MAMMDNKDFLINHIRNSFITSDDTGMCELIIDGGYFGEVFGQVQGSSAHRRRSNTAQRLDRLKKEKRSHHKAKTFSWKSGNDYKVEEKGFLFERKVISPPEIMLEKQVGKKQSRLSQLIDTIGDKGDNPFMEYARYDGRLSGGVASKRIDIYLTMLLPKERAYPMPIVVLSSAKVSDMIGMICWQYTNEQREPKLKERLDNYSLHIAEDDGEVDSDFPSLDNREPVSKFGFGKLALVEKATSGVSPRALILVTIHIPNRGFNKFQVDDNNVQLRILMEKVLRRRKIKLRPGLKYNLEKLNDPGVPIDLDATLMSLDTLEFVLIRENSARDDHDKYNKSFDTSDVAESLTSHQYKSYIVNLVHRLRTNTEVHLGISGEKVEIDPVISKGASRLFRQRAVSFDADSIADCHLLEQKSNGKSIFRITHLVEPDFKHHDFEADHDTSSEIVQKINHILELRLSPARKDFVSFREKRLSMRRKDSFKSSS</sequence>
<dbReference type="GO" id="GO:0005886">
    <property type="term" value="C:plasma membrane"/>
    <property type="evidence" value="ECO:0007669"/>
    <property type="project" value="UniProtKB-SubCell"/>
</dbReference>
<dbReference type="GO" id="GO:0005634">
    <property type="term" value="C:nucleus"/>
    <property type="evidence" value="ECO:0007669"/>
    <property type="project" value="UniProtKB-SubCell"/>
</dbReference>
<evidence type="ECO:0000256" key="14">
    <source>
        <dbReference type="ARBA" id="ARBA00022787"/>
    </source>
</evidence>
<evidence type="ECO:0000256" key="22">
    <source>
        <dbReference type="ARBA" id="ARBA00031431"/>
    </source>
</evidence>
<dbReference type="InterPro" id="IPR031313">
    <property type="entry name" value="Sin1_PH_dom"/>
</dbReference>
<dbReference type="GO" id="GO:0005789">
    <property type="term" value="C:endoplasmic reticulum membrane"/>
    <property type="evidence" value="ECO:0007669"/>
    <property type="project" value="UniProtKB-SubCell"/>
</dbReference>
<feature type="domain" description="Sin1 N-terminal" evidence="24">
    <location>
        <begin position="48"/>
        <end position="97"/>
    </location>
</feature>
<evidence type="ECO:0000256" key="4">
    <source>
        <dbReference type="ARBA" id="ARBA00004395"/>
    </source>
</evidence>
<feature type="region of interest" description="Disordered" evidence="23">
    <location>
        <begin position="46"/>
        <end position="73"/>
    </location>
</feature>
<dbReference type="OrthoDB" id="241990at2759"/>
<dbReference type="PANTHER" id="PTHR13335:SF1">
    <property type="entry name" value="TARGET OF RAPAMYCIN COMPLEX 2 SUBUNIT MAPKAP1"/>
    <property type="match status" value="1"/>
</dbReference>
<dbReference type="Pfam" id="PF05422">
    <property type="entry name" value="SIN1"/>
    <property type="match status" value="1"/>
</dbReference>